<keyword evidence="3" id="KW-0171">Cobalt transport</keyword>
<evidence type="ECO:0000313" key="15">
    <source>
        <dbReference type="EMBL" id="QUD89730.1"/>
    </source>
</evidence>
<organism evidence="15 16">
    <name type="scientific">Phenylobacterium montanum</name>
    <dbReference type="NCBI Taxonomy" id="2823693"/>
    <lineage>
        <taxon>Bacteria</taxon>
        <taxon>Pseudomonadati</taxon>
        <taxon>Pseudomonadota</taxon>
        <taxon>Alphaproteobacteria</taxon>
        <taxon>Caulobacterales</taxon>
        <taxon>Caulobacteraceae</taxon>
        <taxon>Phenylobacterium</taxon>
    </lineage>
</organism>
<evidence type="ECO:0000256" key="5">
    <source>
        <dbReference type="ARBA" id="ARBA00022475"/>
    </source>
</evidence>
<dbReference type="GO" id="GO:0006824">
    <property type="term" value="P:cobalt ion transport"/>
    <property type="evidence" value="ECO:0007669"/>
    <property type="project" value="UniProtKB-KW"/>
</dbReference>
<evidence type="ECO:0000256" key="13">
    <source>
        <dbReference type="RuleBase" id="RU362101"/>
    </source>
</evidence>
<dbReference type="PANTHER" id="PTHR40659:SF1">
    <property type="entry name" value="NICKEL_COBALT EFFLUX SYSTEM RCNA"/>
    <property type="match status" value="1"/>
</dbReference>
<dbReference type="NCBIfam" id="NF007454">
    <property type="entry name" value="PRK10019.1"/>
    <property type="match status" value="1"/>
</dbReference>
<sequence length="285" mass="30159">MPDLAHLIAAGSANLWLFIPTAVLLGALHGLEPGHSKTMMAAFIIAVRGTVGQAVMLGLSATASHTLVVWLVALGGLWFGRNLNVETSEPWFQLASAIAIVSIAAWMIWRTAREARAAAHAHDHGHSHDHGHHDHDQCDHDHHHDHGFDPHALLEAAGEAQDAHEREHAAEIMSRFAGKPVTNGQIILFGLTGGLIPCPAAITVLLLCLQVKKIALGAVLVAGFSVGLALTMVTFGVVAAVGLRKATQRWQGLDGWMRRAPYLSGGLVMSLGLILGVRAAMALAG</sequence>
<reference evidence="15" key="1">
    <citation type="submission" date="2021-04" db="EMBL/GenBank/DDBJ databases">
        <title>The complete genome sequence of Caulobacter sp. S6.</title>
        <authorList>
            <person name="Tang Y."/>
            <person name="Ouyang W."/>
            <person name="Liu Q."/>
            <person name="Huang B."/>
            <person name="Guo Z."/>
            <person name="Lei P."/>
        </authorList>
    </citation>
    <scope>NUCLEOTIDE SEQUENCE</scope>
    <source>
        <strain evidence="15">S6</strain>
    </source>
</reference>
<name>A0A975IWD7_9CAUL</name>
<keyword evidence="5" id="KW-1003">Cell membrane</keyword>
<dbReference type="InterPro" id="IPR051224">
    <property type="entry name" value="NiCoT_RcnA"/>
</dbReference>
<comment type="similarity">
    <text evidence="13">Belongs to the NiCoT transporter (TC 2.A.52) family.</text>
</comment>
<evidence type="ECO:0000256" key="2">
    <source>
        <dbReference type="ARBA" id="ARBA00004651"/>
    </source>
</evidence>
<keyword evidence="7 13" id="KW-0812">Transmembrane</keyword>
<evidence type="ECO:0000313" key="16">
    <source>
        <dbReference type="Proteomes" id="UP000676409"/>
    </source>
</evidence>
<feature type="transmembrane region" description="Helical" evidence="13">
    <location>
        <begin position="91"/>
        <end position="109"/>
    </location>
</feature>
<dbReference type="InterPro" id="IPR011541">
    <property type="entry name" value="Ni/Co_transpt_high_affinity"/>
</dbReference>
<keyword evidence="4 13" id="KW-0813">Transport</keyword>
<evidence type="ECO:0000256" key="11">
    <source>
        <dbReference type="ARBA" id="ARBA00023136"/>
    </source>
</evidence>
<keyword evidence="9" id="KW-0406">Ion transport</keyword>
<dbReference type="GO" id="GO:0046583">
    <property type="term" value="F:monoatomic cation efflux transmembrane transporter activity"/>
    <property type="evidence" value="ECO:0007669"/>
    <property type="project" value="TreeGrafter"/>
</dbReference>
<dbReference type="Proteomes" id="UP000676409">
    <property type="component" value="Chromosome"/>
</dbReference>
<feature type="transmembrane region" description="Helical" evidence="13">
    <location>
        <begin position="51"/>
        <end position="79"/>
    </location>
</feature>
<evidence type="ECO:0000256" key="9">
    <source>
        <dbReference type="ARBA" id="ARBA00023065"/>
    </source>
</evidence>
<evidence type="ECO:0000256" key="1">
    <source>
        <dbReference type="ARBA" id="ARBA00002510"/>
    </source>
</evidence>
<keyword evidence="16" id="KW-1185">Reference proteome</keyword>
<evidence type="ECO:0000256" key="3">
    <source>
        <dbReference type="ARBA" id="ARBA00022426"/>
    </source>
</evidence>
<dbReference type="KEGG" id="caul:KCG34_07625"/>
<evidence type="ECO:0000256" key="14">
    <source>
        <dbReference type="SAM" id="MobiDB-lite"/>
    </source>
</evidence>
<dbReference type="Pfam" id="PF03824">
    <property type="entry name" value="NicO"/>
    <property type="match status" value="1"/>
</dbReference>
<comment type="subcellular location">
    <subcellularLocation>
        <location evidence="2 13">Cell membrane</location>
        <topology evidence="2 13">Multi-pass membrane protein</topology>
    </subcellularLocation>
</comment>
<feature type="transmembrane region" description="Helical" evidence="13">
    <location>
        <begin position="186"/>
        <end position="208"/>
    </location>
</feature>
<dbReference type="GO" id="GO:0015099">
    <property type="term" value="F:nickel cation transmembrane transporter activity"/>
    <property type="evidence" value="ECO:0007669"/>
    <property type="project" value="UniProtKB-UniRule"/>
</dbReference>
<keyword evidence="11 13" id="KW-0472">Membrane</keyword>
<keyword evidence="10" id="KW-0921">Nickel transport</keyword>
<evidence type="ECO:0000256" key="4">
    <source>
        <dbReference type="ARBA" id="ARBA00022448"/>
    </source>
</evidence>
<evidence type="ECO:0000256" key="7">
    <source>
        <dbReference type="ARBA" id="ARBA00022692"/>
    </source>
</evidence>
<feature type="region of interest" description="Disordered" evidence="14">
    <location>
        <begin position="119"/>
        <end position="146"/>
    </location>
</feature>
<keyword evidence="6" id="KW-0533">Nickel</keyword>
<evidence type="ECO:0000256" key="6">
    <source>
        <dbReference type="ARBA" id="ARBA00022596"/>
    </source>
</evidence>
<evidence type="ECO:0000256" key="8">
    <source>
        <dbReference type="ARBA" id="ARBA00022989"/>
    </source>
</evidence>
<comment type="function">
    <text evidence="1">Efflux system for nickel and cobalt.</text>
</comment>
<evidence type="ECO:0000256" key="12">
    <source>
        <dbReference type="ARBA" id="ARBA00023285"/>
    </source>
</evidence>
<dbReference type="EMBL" id="CP073078">
    <property type="protein sequence ID" value="QUD89730.1"/>
    <property type="molecule type" value="Genomic_DNA"/>
</dbReference>
<feature type="transmembrane region" description="Helical" evidence="13">
    <location>
        <begin position="214"/>
        <end position="241"/>
    </location>
</feature>
<keyword evidence="12" id="KW-0170">Cobalt</keyword>
<protein>
    <recommendedName>
        <fullName evidence="13">Nickel/cobalt efflux system</fullName>
    </recommendedName>
</protein>
<feature type="transmembrane region" description="Helical" evidence="13">
    <location>
        <begin position="6"/>
        <end position="31"/>
    </location>
</feature>
<dbReference type="GO" id="GO:0010045">
    <property type="term" value="P:response to nickel cation"/>
    <property type="evidence" value="ECO:0007669"/>
    <property type="project" value="TreeGrafter"/>
</dbReference>
<accession>A0A975IWD7</accession>
<dbReference type="RefSeq" id="WP_211939782.1">
    <property type="nucleotide sequence ID" value="NZ_CP073078.1"/>
</dbReference>
<proteinExistence type="inferred from homology"/>
<evidence type="ECO:0000256" key="10">
    <source>
        <dbReference type="ARBA" id="ARBA00023112"/>
    </source>
</evidence>
<dbReference type="AlphaFoldDB" id="A0A975IWD7"/>
<gene>
    <name evidence="15" type="primary">rcnA</name>
    <name evidence="15" type="ORF">KCG34_07625</name>
</gene>
<dbReference type="GO" id="GO:0005886">
    <property type="term" value="C:plasma membrane"/>
    <property type="evidence" value="ECO:0007669"/>
    <property type="project" value="UniProtKB-SubCell"/>
</dbReference>
<keyword evidence="8 13" id="KW-1133">Transmembrane helix</keyword>
<feature type="transmembrane region" description="Helical" evidence="13">
    <location>
        <begin position="262"/>
        <end position="284"/>
    </location>
</feature>
<dbReference type="GO" id="GO:0032025">
    <property type="term" value="P:response to cobalt ion"/>
    <property type="evidence" value="ECO:0007669"/>
    <property type="project" value="TreeGrafter"/>
</dbReference>
<dbReference type="PANTHER" id="PTHR40659">
    <property type="entry name" value="NICKEL/COBALT EFFLUX SYSTEM RCNA"/>
    <property type="match status" value="1"/>
</dbReference>